<organism evidence="1 2">
    <name type="scientific">Swingsia samuiensis</name>
    <dbReference type="NCBI Taxonomy" id="1293412"/>
    <lineage>
        <taxon>Bacteria</taxon>
        <taxon>Pseudomonadati</taxon>
        <taxon>Pseudomonadota</taxon>
        <taxon>Alphaproteobacteria</taxon>
        <taxon>Acetobacterales</taxon>
        <taxon>Acetobacteraceae</taxon>
        <taxon>Swingsia</taxon>
    </lineage>
</organism>
<dbReference type="EMBL" id="CP038141">
    <property type="protein sequence ID" value="QDH16772.1"/>
    <property type="molecule type" value="Genomic_DNA"/>
</dbReference>
<gene>
    <name evidence="1" type="ORF">E3D00_03715</name>
</gene>
<sequence>MPQTNLTFLRPLRRSFVKGLLSSTSFLIFGKAFQADTAHAAHSLKHYQPKFFSPAEYDFLIAAAERIYPEDQYGPGAKTLGVPEFIDRQMDTPYGHGSNWYMSGPFVQGPANLGYQLPYNPRDLYRIGLKYLNTYVHQEHGKSFPQLTGKEQDNILIALEGGSISLGDIPGRIFFEQLRSNILEGVFSDPIYGGNKNLGGWVTIGFPGARADFMDWVDQNGARYPLGPVSISGETA</sequence>
<evidence type="ECO:0000313" key="2">
    <source>
        <dbReference type="Proteomes" id="UP000316313"/>
    </source>
</evidence>
<keyword evidence="2" id="KW-1185">Reference proteome</keyword>
<reference evidence="1 2" key="1">
    <citation type="submission" date="2019-03" db="EMBL/GenBank/DDBJ databases">
        <title>The complete genome sequence of Swingsia samuiensis NBRC107927(T).</title>
        <authorList>
            <person name="Chua K.-O."/>
            <person name="Chan K.-G."/>
            <person name="See-Too W.-S."/>
        </authorList>
    </citation>
    <scope>NUCLEOTIDE SEQUENCE [LARGE SCALE GENOMIC DNA]</scope>
    <source>
        <strain evidence="1 2">AH83</strain>
    </source>
</reference>
<dbReference type="Pfam" id="PF13618">
    <property type="entry name" value="Gluconate_2-dh3"/>
    <property type="match status" value="1"/>
</dbReference>
<dbReference type="InterPro" id="IPR027056">
    <property type="entry name" value="Gluconate_2DH_su3"/>
</dbReference>
<name>A0A4Y6UGR9_9PROT</name>
<dbReference type="KEGG" id="ssam:E3D00_03715"/>
<accession>A0A4Y6UGR9</accession>
<dbReference type="RefSeq" id="WP_141460055.1">
    <property type="nucleotide sequence ID" value="NZ_CP038141.1"/>
</dbReference>
<dbReference type="OrthoDB" id="8400810at2"/>
<evidence type="ECO:0000313" key="1">
    <source>
        <dbReference type="EMBL" id="QDH16772.1"/>
    </source>
</evidence>
<proteinExistence type="predicted"/>
<dbReference type="Proteomes" id="UP000316313">
    <property type="component" value="Chromosome"/>
</dbReference>
<protein>
    <submittedName>
        <fullName evidence="1">Gluconate 2-dehydrogenase subunit 3 family protein</fullName>
    </submittedName>
</protein>
<dbReference type="AlphaFoldDB" id="A0A4Y6UGR9"/>